<keyword evidence="2" id="KW-1185">Reference proteome</keyword>
<proteinExistence type="predicted"/>
<evidence type="ECO:0000313" key="1">
    <source>
        <dbReference type="EMBL" id="MBM5573024.1"/>
    </source>
</evidence>
<evidence type="ECO:0000313" key="2">
    <source>
        <dbReference type="Proteomes" id="UP001195660"/>
    </source>
</evidence>
<dbReference type="Proteomes" id="UP001195660">
    <property type="component" value="Unassembled WGS sequence"/>
</dbReference>
<gene>
    <name evidence="1" type="ORF">GM173_15740</name>
</gene>
<dbReference type="PROSITE" id="PS51257">
    <property type="entry name" value="PROKAR_LIPOPROTEIN"/>
    <property type="match status" value="1"/>
</dbReference>
<name>A0ABS2CFU0_9NEIS</name>
<dbReference type="RefSeq" id="WP_203572350.1">
    <property type="nucleotide sequence ID" value="NZ_WOFE01000016.1"/>
</dbReference>
<protein>
    <recommendedName>
        <fullName evidence="3">Lipoprotein</fullName>
    </recommendedName>
</protein>
<comment type="caution">
    <text evidence="1">The sequence shown here is derived from an EMBL/GenBank/DDBJ whole genome shotgun (WGS) entry which is preliminary data.</text>
</comment>
<accession>A0ABS2CFU0</accession>
<evidence type="ECO:0008006" key="3">
    <source>
        <dbReference type="Google" id="ProtNLM"/>
    </source>
</evidence>
<reference evidence="1 2" key="1">
    <citation type="submission" date="2019-11" db="EMBL/GenBank/DDBJ databases">
        <title>Novel Deefgea species.</title>
        <authorList>
            <person name="Han J.-H."/>
        </authorList>
    </citation>
    <scope>NUCLEOTIDE SEQUENCE [LARGE SCALE GENOMIC DNA]</scope>
    <source>
        <strain evidence="1 2">LMG 24817</strain>
    </source>
</reference>
<dbReference type="EMBL" id="WOFE01000016">
    <property type="protein sequence ID" value="MBM5573024.1"/>
    <property type="molecule type" value="Genomic_DNA"/>
</dbReference>
<organism evidence="1 2">
    <name type="scientific">Deefgea chitinilytica</name>
    <dbReference type="NCBI Taxonomy" id="570276"/>
    <lineage>
        <taxon>Bacteria</taxon>
        <taxon>Pseudomonadati</taxon>
        <taxon>Pseudomonadota</taxon>
        <taxon>Betaproteobacteria</taxon>
        <taxon>Neisseriales</taxon>
        <taxon>Chitinibacteraceae</taxon>
        <taxon>Deefgea</taxon>
    </lineage>
</organism>
<sequence length="169" mass="19931">MNRKMLFISFLFLAGCGGHQHITIHRCVPAVEYVSTEEHEFIAYQLINQSLWQSFDPLRLAEKGHYSLKVIRHGETSIEQYGESNFKIIRFNNGTRLRLTGNAIERRPWGIDKSFSSRMTYLEGEIDTITVWAPTFYFRDFYKSNSEQNRKNSDVINFESLYDWDCPEK</sequence>